<comment type="caution">
    <text evidence="2">The sequence shown here is derived from an EMBL/GenBank/DDBJ whole genome shotgun (WGS) entry which is preliminary data.</text>
</comment>
<dbReference type="InterPro" id="IPR006059">
    <property type="entry name" value="SBP"/>
</dbReference>
<evidence type="ECO:0000313" key="2">
    <source>
        <dbReference type="EMBL" id="MDI4647671.1"/>
    </source>
</evidence>
<protein>
    <submittedName>
        <fullName evidence="2">Extracellular solute-binding protein</fullName>
    </submittedName>
</protein>
<dbReference type="PANTHER" id="PTHR43649">
    <property type="entry name" value="ARABINOSE-BINDING PROTEIN-RELATED"/>
    <property type="match status" value="1"/>
</dbReference>
<dbReference type="Gene3D" id="3.40.190.10">
    <property type="entry name" value="Periplasmic binding protein-like II"/>
    <property type="match status" value="2"/>
</dbReference>
<keyword evidence="1" id="KW-0732">Signal</keyword>
<dbReference type="PROSITE" id="PS51257">
    <property type="entry name" value="PROKAR_LIPOPROTEIN"/>
    <property type="match status" value="1"/>
</dbReference>
<keyword evidence="3" id="KW-1185">Reference proteome</keyword>
<gene>
    <name evidence="2" type="ORF">KB449_22155</name>
</gene>
<evidence type="ECO:0000256" key="1">
    <source>
        <dbReference type="SAM" id="SignalP"/>
    </source>
</evidence>
<dbReference type="PANTHER" id="PTHR43649:SF12">
    <property type="entry name" value="DIACETYLCHITOBIOSE BINDING PROTEIN DASA"/>
    <property type="match status" value="1"/>
</dbReference>
<dbReference type="EMBL" id="JAGRPV010000001">
    <property type="protein sequence ID" value="MDI4647671.1"/>
    <property type="molecule type" value="Genomic_DNA"/>
</dbReference>
<reference evidence="2" key="1">
    <citation type="submission" date="2023-04" db="EMBL/GenBank/DDBJ databases">
        <title>Comparative genomic analysis of Cohnella hashimotonis sp. nov., isolated from the International Space Station.</title>
        <authorList>
            <person name="Venkateswaran K."/>
            <person name="Simpson A."/>
        </authorList>
    </citation>
    <scope>NUCLEOTIDE SEQUENCE</scope>
    <source>
        <strain evidence="2">F6_2S_P_1</strain>
    </source>
</reference>
<dbReference type="SUPFAM" id="SSF53850">
    <property type="entry name" value="Periplasmic binding protein-like II"/>
    <property type="match status" value="1"/>
</dbReference>
<feature type="signal peptide" evidence="1">
    <location>
        <begin position="1"/>
        <end position="27"/>
    </location>
</feature>
<name>A0ABT6TM66_9BACL</name>
<dbReference type="Proteomes" id="UP001161691">
    <property type="component" value="Unassembled WGS sequence"/>
</dbReference>
<proteinExistence type="predicted"/>
<evidence type="ECO:0000313" key="3">
    <source>
        <dbReference type="Proteomes" id="UP001161691"/>
    </source>
</evidence>
<dbReference type="RefSeq" id="WP_282910422.1">
    <property type="nucleotide sequence ID" value="NZ_JAGRPV010000001.1"/>
</dbReference>
<organism evidence="2 3">
    <name type="scientific">Cohnella hashimotonis</name>
    <dbReference type="NCBI Taxonomy" id="2826895"/>
    <lineage>
        <taxon>Bacteria</taxon>
        <taxon>Bacillati</taxon>
        <taxon>Bacillota</taxon>
        <taxon>Bacilli</taxon>
        <taxon>Bacillales</taxon>
        <taxon>Paenibacillaceae</taxon>
        <taxon>Cohnella</taxon>
    </lineage>
</organism>
<feature type="chain" id="PRO_5046743942" evidence="1">
    <location>
        <begin position="28"/>
        <end position="520"/>
    </location>
</feature>
<sequence length="520" mass="57951">MIERRKRISRAAARMALAVLGTLAVLAALTGCFDDDGNDRAVSTASSKAGAQSASVSASTAAPLTMLTEESQAWPARSEWPVWRWVREATNIAVEQETQTGPESMALAIASGDMPDLFTLYPADAQKYGSRGAFLDLSGYLDRMPHVQAFLASRPDVAARMTSPGGEMYQLLSDGAGAGNQIVWFYRDDIFDKHGLRPPATWDELYEAAKKLKRLYPDSYPFVFRHGLGTLATFGPAFGLSPSFYQDPETGEVKYGPTDPNFKTMIVYLRKFYKEGLMPPDWLSMDYKAWTQFMTTNQSFITVQYIGQIEIMNAQLNAGEHLTFMAPPSGLEGFAYLPRKDYEPLGFAISAKTDRLNTALRYLDFLYSDEGMDLMSWGKEGETYEIKEGIRRLLPLFKEPNDLRKEAGIMTAGTYGRFDYRSLMSLSRAGEQYAYREAAKYASPIAGEAPKLTASEVAWAGPALEQLDKYYGANVSQFILGYKPMSEWDAFIEGLNKLSMTRLKALYQQAFDRAKEGGRP</sequence>
<dbReference type="Pfam" id="PF01547">
    <property type="entry name" value="SBP_bac_1"/>
    <property type="match status" value="1"/>
</dbReference>
<dbReference type="InterPro" id="IPR050490">
    <property type="entry name" value="Bact_solute-bd_prot1"/>
</dbReference>
<accession>A0ABT6TM66</accession>